<dbReference type="PANTHER" id="PTHR45648">
    <property type="entry name" value="GDSL LIPASE/ACYLHYDROLASE FAMILY PROTEIN (AFU_ORTHOLOGUE AFUA_4G14700)"/>
    <property type="match status" value="1"/>
</dbReference>
<feature type="signal peptide" evidence="4">
    <location>
        <begin position="1"/>
        <end position="23"/>
    </location>
</feature>
<dbReference type="InterPro" id="IPR051058">
    <property type="entry name" value="GDSL_Est/Lipase"/>
</dbReference>
<dbReference type="EMBL" id="JADFTS010000002">
    <property type="protein sequence ID" value="KAF9621490.1"/>
    <property type="molecule type" value="Genomic_DNA"/>
</dbReference>
<dbReference type="Proteomes" id="UP000631114">
    <property type="component" value="Unassembled WGS sequence"/>
</dbReference>
<dbReference type="PANTHER" id="PTHR45648:SF180">
    <property type="entry name" value="OS04G0561800 PROTEIN"/>
    <property type="match status" value="1"/>
</dbReference>
<proteinExistence type="inferred from homology"/>
<reference evidence="5 6" key="1">
    <citation type="submission" date="2020-10" db="EMBL/GenBank/DDBJ databases">
        <title>The Coptis chinensis genome and diversification of protoberbering-type alkaloids.</title>
        <authorList>
            <person name="Wang B."/>
            <person name="Shu S."/>
            <person name="Song C."/>
            <person name="Liu Y."/>
        </authorList>
    </citation>
    <scope>NUCLEOTIDE SEQUENCE [LARGE SCALE GENOMIC DNA]</scope>
    <source>
        <strain evidence="5">HL-2020</strain>
        <tissue evidence="5">Leaf</tissue>
    </source>
</reference>
<organism evidence="5 6">
    <name type="scientific">Coptis chinensis</name>
    <dbReference type="NCBI Taxonomy" id="261450"/>
    <lineage>
        <taxon>Eukaryota</taxon>
        <taxon>Viridiplantae</taxon>
        <taxon>Streptophyta</taxon>
        <taxon>Embryophyta</taxon>
        <taxon>Tracheophyta</taxon>
        <taxon>Spermatophyta</taxon>
        <taxon>Magnoliopsida</taxon>
        <taxon>Ranunculales</taxon>
        <taxon>Ranunculaceae</taxon>
        <taxon>Coptidoideae</taxon>
        <taxon>Coptis</taxon>
    </lineage>
</organism>
<dbReference type="GO" id="GO:0016788">
    <property type="term" value="F:hydrolase activity, acting on ester bonds"/>
    <property type="evidence" value="ECO:0007669"/>
    <property type="project" value="InterPro"/>
</dbReference>
<gene>
    <name evidence="5" type="ORF">IFM89_021794</name>
</gene>
<evidence type="ECO:0000256" key="2">
    <source>
        <dbReference type="ARBA" id="ARBA00022801"/>
    </source>
</evidence>
<keyword evidence="3" id="KW-0442">Lipid degradation</keyword>
<protein>
    <recommendedName>
        <fullName evidence="7">GDSL esterase/lipase</fullName>
    </recommendedName>
</protein>
<comment type="caution">
    <text evidence="5">The sequence shown here is derived from an EMBL/GenBank/DDBJ whole genome shotgun (WGS) entry which is preliminary data.</text>
</comment>
<evidence type="ECO:0000256" key="4">
    <source>
        <dbReference type="SAM" id="SignalP"/>
    </source>
</evidence>
<evidence type="ECO:0000256" key="1">
    <source>
        <dbReference type="ARBA" id="ARBA00008668"/>
    </source>
</evidence>
<comment type="similarity">
    <text evidence="1">Belongs to the 'GDSL' lipolytic enzyme family.</text>
</comment>
<dbReference type="InterPro" id="IPR001087">
    <property type="entry name" value="GDSL"/>
</dbReference>
<dbReference type="Pfam" id="PF00657">
    <property type="entry name" value="Lipase_GDSL"/>
    <property type="match status" value="1"/>
</dbReference>
<sequence length="255" mass="28147">MAERLVFISSFLCVISLSMVANAAVPAVFIFGDSTADVGTNNYIKDSKAKANFPQNGIDFPGSVPTGRFSNGLNTADFLAQQMGFRRSPPPFFTLMKEKLRLHKHVLRGVNFASGGSGLMDVTGIAPYGKVLPMSKQIQQFATVHNIIKEFCGEEATDSILSRSPFFISVGSNDLFEYFALNNGTSNKQEYITILKSAYEKHLRSAKLCSNRDEYLFWDLYHPTQAAAKLAARTLYEGGPEFVTPINFKELAEAN</sequence>
<dbReference type="AlphaFoldDB" id="A0A835M6X3"/>
<dbReference type="InterPro" id="IPR036514">
    <property type="entry name" value="SGNH_hydro_sf"/>
</dbReference>
<keyword evidence="2" id="KW-0378">Hydrolase</keyword>
<keyword evidence="6" id="KW-1185">Reference proteome</keyword>
<keyword evidence="3" id="KW-0443">Lipid metabolism</keyword>
<evidence type="ECO:0000256" key="3">
    <source>
        <dbReference type="ARBA" id="ARBA00022963"/>
    </source>
</evidence>
<dbReference type="GO" id="GO:0016042">
    <property type="term" value="P:lipid catabolic process"/>
    <property type="evidence" value="ECO:0007669"/>
    <property type="project" value="UniProtKB-KW"/>
</dbReference>
<evidence type="ECO:0000313" key="6">
    <source>
        <dbReference type="Proteomes" id="UP000631114"/>
    </source>
</evidence>
<feature type="chain" id="PRO_5032582302" description="GDSL esterase/lipase" evidence="4">
    <location>
        <begin position="24"/>
        <end position="255"/>
    </location>
</feature>
<dbReference type="OrthoDB" id="1600564at2759"/>
<evidence type="ECO:0000313" key="5">
    <source>
        <dbReference type="EMBL" id="KAF9621490.1"/>
    </source>
</evidence>
<accession>A0A835M6X3</accession>
<evidence type="ECO:0008006" key="7">
    <source>
        <dbReference type="Google" id="ProtNLM"/>
    </source>
</evidence>
<keyword evidence="4" id="KW-0732">Signal</keyword>
<dbReference type="Gene3D" id="3.40.50.1110">
    <property type="entry name" value="SGNH hydrolase"/>
    <property type="match status" value="1"/>
</dbReference>
<name>A0A835M6X3_9MAGN</name>